<feature type="region of interest" description="Disordered" evidence="11">
    <location>
        <begin position="343"/>
        <end position="394"/>
    </location>
</feature>
<dbReference type="GO" id="GO:0005886">
    <property type="term" value="C:plasma membrane"/>
    <property type="evidence" value="ECO:0007669"/>
    <property type="project" value="UniProtKB-SubCell"/>
</dbReference>
<evidence type="ECO:0000313" key="15">
    <source>
        <dbReference type="WBParaSite" id="SMUV_0000078901-mRNA-1"/>
    </source>
</evidence>
<feature type="transmembrane region" description="Helical" evidence="12">
    <location>
        <begin position="126"/>
        <end position="144"/>
    </location>
</feature>
<feature type="domain" description="G-protein coupled receptors family 3 profile" evidence="13">
    <location>
        <begin position="52"/>
        <end position="257"/>
    </location>
</feature>
<feature type="transmembrane region" description="Helical" evidence="12">
    <location>
        <begin position="236"/>
        <end position="255"/>
    </location>
</feature>
<sequence length="412" mass="47181">MIINLALAETLKHRIVLLRPHLNLNTCIRRIHGGLSVSARECCTNDTSLCIQVKHSLHLTLVIINALCVTVCVSLIPFAIWMRLKPKELRSWALVEVLLLGAAILYSVMLVDFLIQSSLSCWCAVWIRQLGFTMFYGSVTFKMYRIVQEYRVRKAPHIFVKEEDLLKYICYVLGITVTGLAVWTLATRSTETQNEAWPQCAVQSWSLTWYAFEILLLLIGLRLCIKGRHCGGTEKWRLLAVFCIEIFLTLLMNILRYTTRHTGHSDVQIVMHARKDKEGPQIPTGTSARSHPSLAKLRDQLINGTVEFAEVPISEMHPEDIRAELKRVYTELRMYKLKNLYQDNPHISKGKGGKRKTEKSKIRRTSTPSSNSPKTRHIEEDEKSDPTVESAPHNVYLSTYKLQIEPQQSIRV</sequence>
<dbReference type="InterPro" id="IPR017978">
    <property type="entry name" value="GPCR_3_C"/>
</dbReference>
<evidence type="ECO:0000259" key="13">
    <source>
        <dbReference type="Pfam" id="PF00003"/>
    </source>
</evidence>
<evidence type="ECO:0000256" key="5">
    <source>
        <dbReference type="ARBA" id="ARBA00022989"/>
    </source>
</evidence>
<keyword evidence="6" id="KW-0297">G-protein coupled receptor</keyword>
<keyword evidence="9" id="KW-0325">Glycoprotein</keyword>
<feature type="transmembrane region" description="Helical" evidence="12">
    <location>
        <begin position="57"/>
        <end position="81"/>
    </location>
</feature>
<evidence type="ECO:0000256" key="1">
    <source>
        <dbReference type="ARBA" id="ARBA00004651"/>
    </source>
</evidence>
<evidence type="ECO:0000256" key="12">
    <source>
        <dbReference type="SAM" id="Phobius"/>
    </source>
</evidence>
<comment type="similarity">
    <text evidence="2">Belongs to the G-protein coupled receptor 3 family.</text>
</comment>
<dbReference type="PANTHER" id="PTHR32546:SF26">
    <property type="entry name" value="SMOG, ISOFORM D"/>
    <property type="match status" value="1"/>
</dbReference>
<keyword evidence="8" id="KW-0675">Receptor</keyword>
<evidence type="ECO:0000256" key="11">
    <source>
        <dbReference type="SAM" id="MobiDB-lite"/>
    </source>
</evidence>
<feature type="transmembrane region" description="Helical" evidence="12">
    <location>
        <begin position="93"/>
        <end position="114"/>
    </location>
</feature>
<evidence type="ECO:0000256" key="2">
    <source>
        <dbReference type="ARBA" id="ARBA00007242"/>
    </source>
</evidence>
<feature type="compositionally biased region" description="Basic and acidic residues" evidence="11">
    <location>
        <begin position="376"/>
        <end position="386"/>
    </location>
</feature>
<dbReference type="WBParaSite" id="SMUV_0000078901-mRNA-1">
    <property type="protein sequence ID" value="SMUV_0000078901-mRNA-1"/>
    <property type="gene ID" value="SMUV_0000078901"/>
</dbReference>
<keyword evidence="7 12" id="KW-0472">Membrane</keyword>
<evidence type="ECO:0000256" key="3">
    <source>
        <dbReference type="ARBA" id="ARBA00022475"/>
    </source>
</evidence>
<feature type="compositionally biased region" description="Basic residues" evidence="11">
    <location>
        <begin position="348"/>
        <end position="364"/>
    </location>
</feature>
<evidence type="ECO:0000256" key="9">
    <source>
        <dbReference type="ARBA" id="ARBA00023180"/>
    </source>
</evidence>
<evidence type="ECO:0000256" key="10">
    <source>
        <dbReference type="ARBA" id="ARBA00023224"/>
    </source>
</evidence>
<feature type="transmembrane region" description="Helical" evidence="12">
    <location>
        <begin position="165"/>
        <end position="186"/>
    </location>
</feature>
<dbReference type="Pfam" id="PF00003">
    <property type="entry name" value="7tm_3"/>
    <property type="match status" value="1"/>
</dbReference>
<evidence type="ECO:0000256" key="4">
    <source>
        <dbReference type="ARBA" id="ARBA00022692"/>
    </source>
</evidence>
<dbReference type="STRING" id="451379.A0A0N5A9K8"/>
<organism evidence="14 15">
    <name type="scientific">Syphacia muris</name>
    <dbReference type="NCBI Taxonomy" id="451379"/>
    <lineage>
        <taxon>Eukaryota</taxon>
        <taxon>Metazoa</taxon>
        <taxon>Ecdysozoa</taxon>
        <taxon>Nematoda</taxon>
        <taxon>Chromadorea</taxon>
        <taxon>Rhabditida</taxon>
        <taxon>Spirurina</taxon>
        <taxon>Oxyuridomorpha</taxon>
        <taxon>Oxyuroidea</taxon>
        <taxon>Oxyuridae</taxon>
        <taxon>Syphacia</taxon>
    </lineage>
</organism>
<keyword evidence="5 12" id="KW-1133">Transmembrane helix</keyword>
<keyword evidence="10" id="KW-0807">Transducer</keyword>
<dbReference type="PANTHER" id="PTHR32546">
    <property type="entry name" value="G-PROTEIN COUPLED RECEPTOR 158-RELATED"/>
    <property type="match status" value="1"/>
</dbReference>
<keyword evidence="3" id="KW-1003">Cell membrane</keyword>
<evidence type="ECO:0000256" key="8">
    <source>
        <dbReference type="ARBA" id="ARBA00023170"/>
    </source>
</evidence>
<dbReference type="Proteomes" id="UP000046393">
    <property type="component" value="Unplaced"/>
</dbReference>
<dbReference type="AlphaFoldDB" id="A0A0N5A9K8"/>
<keyword evidence="4 12" id="KW-0812">Transmembrane</keyword>
<name>A0A0N5A9K8_9BILA</name>
<evidence type="ECO:0000256" key="7">
    <source>
        <dbReference type="ARBA" id="ARBA00023136"/>
    </source>
</evidence>
<accession>A0A0N5A9K8</accession>
<evidence type="ECO:0000313" key="14">
    <source>
        <dbReference type="Proteomes" id="UP000046393"/>
    </source>
</evidence>
<dbReference type="InterPro" id="IPR043458">
    <property type="entry name" value="GPR158/179"/>
</dbReference>
<feature type="transmembrane region" description="Helical" evidence="12">
    <location>
        <begin position="206"/>
        <end position="224"/>
    </location>
</feature>
<proteinExistence type="inferred from homology"/>
<protein>
    <submittedName>
        <fullName evidence="15">G_PROTEIN_RECEP_F3_4 domain-containing protein</fullName>
    </submittedName>
</protein>
<comment type="subcellular location">
    <subcellularLocation>
        <location evidence="1">Cell membrane</location>
        <topology evidence="1">Multi-pass membrane protein</topology>
    </subcellularLocation>
</comment>
<dbReference type="GO" id="GO:0004930">
    <property type="term" value="F:G protein-coupled receptor activity"/>
    <property type="evidence" value="ECO:0007669"/>
    <property type="project" value="UniProtKB-KW"/>
</dbReference>
<reference evidence="15" key="1">
    <citation type="submission" date="2017-02" db="UniProtKB">
        <authorList>
            <consortium name="WormBaseParasite"/>
        </authorList>
    </citation>
    <scope>IDENTIFICATION</scope>
</reference>
<evidence type="ECO:0000256" key="6">
    <source>
        <dbReference type="ARBA" id="ARBA00023040"/>
    </source>
</evidence>
<keyword evidence="14" id="KW-1185">Reference proteome</keyword>